<dbReference type="Proteomes" id="UP000037460">
    <property type="component" value="Unassembled WGS sequence"/>
</dbReference>
<evidence type="ECO:0000313" key="2">
    <source>
        <dbReference type="EMBL" id="KOO29153.1"/>
    </source>
</evidence>
<sequence length="425" mass="46637">MKNRAIKYFLCFVKAVRRSRDNSSVARKPEHGPSKSASRVYEMVAIANACTEWIVFGQVELDKDDAATIDVMRRALLPSNARRALLKKVMIVSSNRRCTGFIVPSVGLASVLISPVLASIKEEVGGEDPRVRRESPGASTDFILLPDEGVDALPLYSNHKKVSDFVLSSGLCSAVLTNMDVLWMERVAQVPPGTLFKAFHGPDTNASKTEVSWEPMARWHALAKSLRTPRGHKSYEHLEQLRKSDPLINLSAWIDWSKLRLSIKQTPAYQTNQKALNTAARASRFCLQTSANGAASVAAVVKAASPLNAPLARRPQSARDERSSSDSVMVLDPYGEVDRRSRSDEDEGDSAEESVAPSPVSVEAKLQSMRYEDAGKSHPGKMARKAIFGKTAGYGETRATARGKYKSSEATWPREELKGIASLHK</sequence>
<evidence type="ECO:0000256" key="1">
    <source>
        <dbReference type="SAM" id="MobiDB-lite"/>
    </source>
</evidence>
<keyword evidence="3" id="KW-1185">Reference proteome</keyword>
<gene>
    <name evidence="2" type="ORF">Ctob_005755</name>
</gene>
<name>A0A0M0JSH1_9EUKA</name>
<protein>
    <submittedName>
        <fullName evidence="2">Uncharacterized protein</fullName>
    </submittedName>
</protein>
<feature type="region of interest" description="Disordered" evidence="1">
    <location>
        <begin position="399"/>
        <end position="425"/>
    </location>
</feature>
<evidence type="ECO:0000313" key="3">
    <source>
        <dbReference type="Proteomes" id="UP000037460"/>
    </source>
</evidence>
<reference evidence="3" key="1">
    <citation type="journal article" date="2015" name="PLoS Genet.">
        <title>Genome Sequence and Transcriptome Analyses of Chrysochromulina tobin: Metabolic Tools for Enhanced Algal Fitness in the Prominent Order Prymnesiales (Haptophyceae).</title>
        <authorList>
            <person name="Hovde B.T."/>
            <person name="Deodato C.R."/>
            <person name="Hunsperger H.M."/>
            <person name="Ryken S.A."/>
            <person name="Yost W."/>
            <person name="Jha R.K."/>
            <person name="Patterson J."/>
            <person name="Monnat R.J. Jr."/>
            <person name="Barlow S.B."/>
            <person name="Starkenburg S.R."/>
            <person name="Cattolico R.A."/>
        </authorList>
    </citation>
    <scope>NUCLEOTIDE SEQUENCE</scope>
    <source>
        <strain evidence="3">CCMP291</strain>
    </source>
</reference>
<comment type="caution">
    <text evidence="2">The sequence shown here is derived from an EMBL/GenBank/DDBJ whole genome shotgun (WGS) entry which is preliminary data.</text>
</comment>
<proteinExistence type="predicted"/>
<accession>A0A0M0JSH1</accession>
<dbReference type="EMBL" id="JWZX01002454">
    <property type="protein sequence ID" value="KOO29153.1"/>
    <property type="molecule type" value="Genomic_DNA"/>
</dbReference>
<feature type="region of interest" description="Disordered" evidence="1">
    <location>
        <begin position="311"/>
        <end position="363"/>
    </location>
</feature>
<organism evidence="2 3">
    <name type="scientific">Chrysochromulina tobinii</name>
    <dbReference type="NCBI Taxonomy" id="1460289"/>
    <lineage>
        <taxon>Eukaryota</taxon>
        <taxon>Haptista</taxon>
        <taxon>Haptophyta</taxon>
        <taxon>Prymnesiophyceae</taxon>
        <taxon>Prymnesiales</taxon>
        <taxon>Chrysochromulinaceae</taxon>
        <taxon>Chrysochromulina</taxon>
    </lineage>
</organism>
<dbReference type="AlphaFoldDB" id="A0A0M0JSH1"/>